<comment type="caution">
    <text evidence="2">The sequence shown here is derived from an EMBL/GenBank/DDBJ whole genome shotgun (WGS) entry which is preliminary data.</text>
</comment>
<sequence>MEKQTITEIDKEQAKPWTLFVMMGLTGTGGYNDADTQAVNQLPTQEAKKAYTIKMIQDRLKNKGFFGYLRFLAQKNRHNTANGDFDWGWDGGDLIPETPSKNRWQEHLRSLYYPQNQKSNYLRIYMHFFYLLTLLGLLFSIPLKDSKNNYAILKLAFIGAILYLLLFEGGRSRYLIQFMPFWYLLSASGWLGLREIRRYKKIVK</sequence>
<protein>
    <submittedName>
        <fullName evidence="2">Uncharacterized protein</fullName>
    </submittedName>
</protein>
<name>A0A640MQ09_BACAN</name>
<organism evidence="2">
    <name type="scientific">Bacillus anthracis</name>
    <name type="common">anthrax bacterium</name>
    <dbReference type="NCBI Taxonomy" id="1392"/>
    <lineage>
        <taxon>Bacteria</taxon>
        <taxon>Bacillati</taxon>
        <taxon>Bacillota</taxon>
        <taxon>Bacilli</taxon>
        <taxon>Bacillales</taxon>
        <taxon>Bacillaceae</taxon>
        <taxon>Bacillus</taxon>
        <taxon>Bacillus cereus group</taxon>
    </lineage>
</organism>
<reference evidence="2" key="1">
    <citation type="submission" date="2019-12" db="EMBL/GenBank/DDBJ databases">
        <title>Epidemiological and comparative genomic analysis of Bacillus anthracis isolated from northern Vietnam.</title>
        <authorList>
            <person name="Hoang T.T.H."/>
            <person name="Dang D.A."/>
            <person name="Pham M.H."/>
            <person name="Luong M.H."/>
            <person name="Tran N.D."/>
            <person name="Nguyen T.H."/>
            <person name="Nguyen T.T."/>
            <person name="Inoue S."/>
            <person name="Morikawa S."/>
            <person name="Okutani A."/>
        </authorList>
    </citation>
    <scope>NUCLEOTIDE SEQUENCE</scope>
    <source>
        <strain evidence="2">QuyetLC</strain>
    </source>
</reference>
<feature type="transmembrane region" description="Helical" evidence="1">
    <location>
        <begin position="124"/>
        <end position="143"/>
    </location>
</feature>
<evidence type="ECO:0000256" key="1">
    <source>
        <dbReference type="SAM" id="Phobius"/>
    </source>
</evidence>
<dbReference type="AlphaFoldDB" id="A0A640MQ09"/>
<evidence type="ECO:0000313" key="2">
    <source>
        <dbReference type="EMBL" id="GEU16141.1"/>
    </source>
</evidence>
<proteinExistence type="predicted"/>
<keyword evidence="1" id="KW-0812">Transmembrane</keyword>
<reference evidence="2" key="2">
    <citation type="submission" date="2019-12" db="EMBL/GenBank/DDBJ databases">
        <authorList>
            <person name="Hoang T.H.H."/>
            <person name="Okutani A."/>
        </authorList>
    </citation>
    <scope>NUCLEOTIDE SEQUENCE</scope>
    <source>
        <strain evidence="2">QuyetLC</strain>
    </source>
</reference>
<keyword evidence="1" id="KW-1133">Transmembrane helix</keyword>
<accession>A0A640MQ09</accession>
<keyword evidence="1" id="KW-0472">Membrane</keyword>
<feature type="transmembrane region" description="Helical" evidence="1">
    <location>
        <begin position="174"/>
        <end position="193"/>
    </location>
</feature>
<feature type="transmembrane region" description="Helical" evidence="1">
    <location>
        <begin position="150"/>
        <end position="168"/>
    </location>
</feature>
<gene>
    <name evidence="2" type="ORF">QuyetLC_50840</name>
</gene>
<dbReference type="EMBL" id="BLEY01000084">
    <property type="protein sequence ID" value="GEU16141.1"/>
    <property type="molecule type" value="Genomic_DNA"/>
</dbReference>